<protein>
    <submittedName>
        <fullName evidence="1">Uncharacterized protein</fullName>
    </submittedName>
</protein>
<keyword evidence="2" id="KW-1185">Reference proteome</keyword>
<dbReference type="Proteomes" id="UP001176883">
    <property type="component" value="Unassembled WGS sequence"/>
</dbReference>
<name>A0ABT8WCI6_9FLAO</name>
<evidence type="ECO:0000313" key="1">
    <source>
        <dbReference type="EMBL" id="MDO5970763.1"/>
    </source>
</evidence>
<evidence type="ECO:0000313" key="2">
    <source>
        <dbReference type="Proteomes" id="UP001176883"/>
    </source>
</evidence>
<dbReference type="EMBL" id="JAUOEK010000131">
    <property type="protein sequence ID" value="MDO5970763.1"/>
    <property type="molecule type" value="Genomic_DNA"/>
</dbReference>
<proteinExistence type="predicted"/>
<accession>A0ABT8WCI6</accession>
<sequence length="97" mass="10377">MALAINVKVTLDDLFSMVSEQAMASGSDSSSGSDGNCTCETSWWDSKVYGCIEEDCSITEGIPPFVVIYNGQYENCQGGGTVAHCWDCKDCNAGPFK</sequence>
<comment type="caution">
    <text evidence="1">The sequence shown here is derived from an EMBL/GenBank/DDBJ whole genome shotgun (WGS) entry which is preliminary data.</text>
</comment>
<organism evidence="1 2">
    <name type="scientific">Flavivirga aquimarina</name>
    <dbReference type="NCBI Taxonomy" id="2027862"/>
    <lineage>
        <taxon>Bacteria</taxon>
        <taxon>Pseudomonadati</taxon>
        <taxon>Bacteroidota</taxon>
        <taxon>Flavobacteriia</taxon>
        <taxon>Flavobacteriales</taxon>
        <taxon>Flavobacteriaceae</taxon>
        <taxon>Flavivirga</taxon>
    </lineage>
</organism>
<gene>
    <name evidence="1" type="ORF">Q4Q35_13175</name>
</gene>
<dbReference type="RefSeq" id="WP_303278461.1">
    <property type="nucleotide sequence ID" value="NZ_JAUOEK010000131.1"/>
</dbReference>
<reference evidence="1" key="1">
    <citation type="submission" date="2023-07" db="EMBL/GenBank/DDBJ databases">
        <title>Two novel species in the genus Flavivirga.</title>
        <authorList>
            <person name="Kwon K."/>
        </authorList>
    </citation>
    <scope>NUCLEOTIDE SEQUENCE</scope>
    <source>
        <strain evidence="1">KCTC 52353</strain>
    </source>
</reference>